<dbReference type="EMBL" id="JAYDYQ010002686">
    <property type="protein sequence ID" value="KAK4480585.1"/>
    <property type="molecule type" value="Genomic_DNA"/>
</dbReference>
<keyword evidence="10" id="KW-1185">Reference proteome</keyword>
<keyword evidence="6 7" id="KW-0408">Iron</keyword>
<gene>
    <name evidence="9" type="ORF">RD792_013663</name>
</gene>
<keyword evidence="7" id="KW-0349">Heme</keyword>
<dbReference type="PRINTS" id="PR00463">
    <property type="entry name" value="EP450I"/>
</dbReference>
<proteinExistence type="inferred from homology"/>
<dbReference type="SUPFAM" id="SSF48264">
    <property type="entry name" value="Cytochrome P450"/>
    <property type="match status" value="1"/>
</dbReference>
<dbReference type="Pfam" id="PF00067">
    <property type="entry name" value="p450"/>
    <property type="match status" value="1"/>
</dbReference>
<sequence length="485" mass="55304">MAMDSATLISLVIPALITVSIVLTIFIKIKNKSTKKPLNLPPGKFGLPILGETVELLGARRNGTPEKFFKERIERYKSQVFKTSLMGQSVAVLYGPSGNKFLFSNENKLVTVWWPSSVQKILGKCIATTNGIEGVRMRKMISYFFSPDAFTKLYIKTMDLVAQQHIKNHWQGKEEVKVFPTIRLYTFELTCRLFMNIEEPTQIAKLATLFDIFIKGVISIPINLPGTRFFKAKRASGAIRKELEIIIRQRRVDLEQKTTTSPQDLLSHLLLCPDENGTFMSESIVINNILLLLFAGHDTSSSTLTVVMKKLGEHPEVYEQVLKEQNEIASSKEAMKFLQWEDIQKMKYTWNVVCEAMRLFPPLIGSFREALTDIKYEGYDIPKGWKLYWNASLTHKDPSFFQDEMKFDPSRFEGTGPTPFSYVPFGGGPRMCLGKEFARLEILIFLHNVVRGFGWELKIPIGEEIIYDPIPTPVEGLPIRLHPHN</sequence>
<keyword evidence="3 7" id="KW-0479">Metal-binding</keyword>
<feature type="transmembrane region" description="Helical" evidence="8">
    <location>
        <begin position="6"/>
        <end position="27"/>
    </location>
</feature>
<dbReference type="CDD" id="cd11043">
    <property type="entry name" value="CYP90-like"/>
    <property type="match status" value="1"/>
</dbReference>
<evidence type="ECO:0000256" key="4">
    <source>
        <dbReference type="ARBA" id="ARBA00022989"/>
    </source>
</evidence>
<dbReference type="Gene3D" id="1.10.630.10">
    <property type="entry name" value="Cytochrome P450"/>
    <property type="match status" value="1"/>
</dbReference>
<dbReference type="InterPro" id="IPR017972">
    <property type="entry name" value="Cyt_P450_CS"/>
</dbReference>
<evidence type="ECO:0000256" key="7">
    <source>
        <dbReference type="RuleBase" id="RU000461"/>
    </source>
</evidence>
<evidence type="ECO:0000313" key="9">
    <source>
        <dbReference type="EMBL" id="KAK4480585.1"/>
    </source>
</evidence>
<keyword evidence="7" id="KW-0503">Monooxygenase</keyword>
<protein>
    <recommendedName>
        <fullName evidence="11">Cytochrome P450</fullName>
    </recommendedName>
</protein>
<reference evidence="9 10" key="1">
    <citation type="journal article" date="2023" name="bioRxiv">
        <title>Genome report: Whole genome sequence and annotation of Penstemon davidsonii.</title>
        <authorList>
            <person name="Ostevik K.L."/>
            <person name="Alabady M."/>
            <person name="Zhang M."/>
            <person name="Rausher M.D."/>
        </authorList>
    </citation>
    <scope>NUCLEOTIDE SEQUENCE [LARGE SCALE GENOMIC DNA]</scope>
    <source>
        <strain evidence="9">DNT005</strain>
        <tissue evidence="9">Whole leaf</tissue>
    </source>
</reference>
<keyword evidence="4 8" id="KW-1133">Transmembrane helix</keyword>
<evidence type="ECO:0000313" key="10">
    <source>
        <dbReference type="Proteomes" id="UP001291926"/>
    </source>
</evidence>
<dbReference type="InterPro" id="IPR036396">
    <property type="entry name" value="Cyt_P450_sf"/>
</dbReference>
<keyword evidence="5 7" id="KW-0560">Oxidoreductase</keyword>
<evidence type="ECO:0000256" key="8">
    <source>
        <dbReference type="SAM" id="Phobius"/>
    </source>
</evidence>
<comment type="caution">
    <text evidence="9">The sequence shown here is derived from an EMBL/GenBank/DDBJ whole genome shotgun (WGS) entry which is preliminary data.</text>
</comment>
<accession>A0ABR0CU58</accession>
<evidence type="ECO:0000256" key="1">
    <source>
        <dbReference type="ARBA" id="ARBA00004167"/>
    </source>
</evidence>
<comment type="subcellular location">
    <subcellularLocation>
        <location evidence="1">Membrane</location>
        <topology evidence="1">Single-pass membrane protein</topology>
    </subcellularLocation>
</comment>
<name>A0ABR0CU58_9LAMI</name>
<dbReference type="Proteomes" id="UP001291926">
    <property type="component" value="Unassembled WGS sequence"/>
</dbReference>
<evidence type="ECO:0000256" key="2">
    <source>
        <dbReference type="ARBA" id="ARBA00022692"/>
    </source>
</evidence>
<keyword evidence="2 8" id="KW-0812">Transmembrane</keyword>
<dbReference type="PANTHER" id="PTHR24286:SF209">
    <property type="entry name" value="BETA-AMYRIN 28-OXIDASE-LIKE"/>
    <property type="match status" value="1"/>
</dbReference>
<dbReference type="PROSITE" id="PS00086">
    <property type="entry name" value="CYTOCHROME_P450"/>
    <property type="match status" value="1"/>
</dbReference>
<evidence type="ECO:0000256" key="5">
    <source>
        <dbReference type="ARBA" id="ARBA00023002"/>
    </source>
</evidence>
<dbReference type="InterPro" id="IPR001128">
    <property type="entry name" value="Cyt_P450"/>
</dbReference>
<organism evidence="9 10">
    <name type="scientific">Penstemon davidsonii</name>
    <dbReference type="NCBI Taxonomy" id="160366"/>
    <lineage>
        <taxon>Eukaryota</taxon>
        <taxon>Viridiplantae</taxon>
        <taxon>Streptophyta</taxon>
        <taxon>Embryophyta</taxon>
        <taxon>Tracheophyta</taxon>
        <taxon>Spermatophyta</taxon>
        <taxon>Magnoliopsida</taxon>
        <taxon>eudicotyledons</taxon>
        <taxon>Gunneridae</taxon>
        <taxon>Pentapetalae</taxon>
        <taxon>asterids</taxon>
        <taxon>lamiids</taxon>
        <taxon>Lamiales</taxon>
        <taxon>Plantaginaceae</taxon>
        <taxon>Cheloneae</taxon>
        <taxon>Penstemon</taxon>
    </lineage>
</organism>
<keyword evidence="8" id="KW-0472">Membrane</keyword>
<evidence type="ECO:0000256" key="3">
    <source>
        <dbReference type="ARBA" id="ARBA00022723"/>
    </source>
</evidence>
<dbReference type="PRINTS" id="PR00385">
    <property type="entry name" value="P450"/>
</dbReference>
<dbReference type="InterPro" id="IPR002401">
    <property type="entry name" value="Cyt_P450_E_grp-I"/>
</dbReference>
<dbReference type="PANTHER" id="PTHR24286">
    <property type="entry name" value="CYTOCHROME P450 26"/>
    <property type="match status" value="1"/>
</dbReference>
<evidence type="ECO:0000256" key="6">
    <source>
        <dbReference type="ARBA" id="ARBA00023004"/>
    </source>
</evidence>
<comment type="similarity">
    <text evidence="7">Belongs to the cytochrome P450 family.</text>
</comment>
<evidence type="ECO:0008006" key="11">
    <source>
        <dbReference type="Google" id="ProtNLM"/>
    </source>
</evidence>